<accession>A0A6P2NUQ1</accession>
<dbReference type="Proteomes" id="UP000494261">
    <property type="component" value="Unassembled WGS sequence"/>
</dbReference>
<sequence>MKKSLIIAAALAMASAAQAQQTAYKPPVEAPAEGKHCDLPAGELPIPVINYDAKGRTMRCVAAAPVRDTMMVGNGGGTWRYVIESESVRLEQKLDGVVSENGK</sequence>
<evidence type="ECO:0000313" key="3">
    <source>
        <dbReference type="Proteomes" id="UP000494261"/>
    </source>
</evidence>
<reference evidence="2 3" key="1">
    <citation type="submission" date="2019-09" db="EMBL/GenBank/DDBJ databases">
        <authorList>
            <person name="Depoorter E."/>
        </authorList>
    </citation>
    <scope>NUCLEOTIDE SEQUENCE [LARGE SCALE GENOMIC DNA]</scope>
    <source>
        <strain evidence="2">LMG 13014</strain>
    </source>
</reference>
<evidence type="ECO:0000313" key="2">
    <source>
        <dbReference type="EMBL" id="VWB98713.1"/>
    </source>
</evidence>
<proteinExistence type="predicted"/>
<keyword evidence="1" id="KW-0732">Signal</keyword>
<gene>
    <name evidence="2" type="ORF">BLA13014_04619</name>
</gene>
<organism evidence="2 3">
    <name type="scientific">Burkholderia aenigmatica</name>
    <dbReference type="NCBI Taxonomy" id="2015348"/>
    <lineage>
        <taxon>Bacteria</taxon>
        <taxon>Pseudomonadati</taxon>
        <taxon>Pseudomonadota</taxon>
        <taxon>Betaproteobacteria</taxon>
        <taxon>Burkholderiales</taxon>
        <taxon>Burkholderiaceae</taxon>
        <taxon>Burkholderia</taxon>
        <taxon>Burkholderia cepacia complex</taxon>
    </lineage>
</organism>
<name>A0A6P2NUQ1_9BURK</name>
<evidence type="ECO:0000256" key="1">
    <source>
        <dbReference type="SAM" id="SignalP"/>
    </source>
</evidence>
<feature type="signal peptide" evidence="1">
    <location>
        <begin position="1"/>
        <end position="19"/>
    </location>
</feature>
<dbReference type="AlphaFoldDB" id="A0A6P2NUQ1"/>
<protein>
    <submittedName>
        <fullName evidence="2">Uncharacterized protein</fullName>
    </submittedName>
</protein>
<dbReference type="EMBL" id="CABVQC010000033">
    <property type="protein sequence ID" value="VWB98713.1"/>
    <property type="molecule type" value="Genomic_DNA"/>
</dbReference>
<dbReference type="RefSeq" id="WP_175024212.1">
    <property type="nucleotide sequence ID" value="NZ_CABVQC010000033.1"/>
</dbReference>
<feature type="chain" id="PRO_5026938329" evidence="1">
    <location>
        <begin position="20"/>
        <end position="103"/>
    </location>
</feature>